<evidence type="ECO:0000256" key="1">
    <source>
        <dbReference type="ARBA" id="ARBA00006484"/>
    </source>
</evidence>
<sequence length="335" mass="36034">MAASSQLPPSFHVTPKIDFTKSIDRTQLQGRSVLVTGGASGIGLGIVKAFSEAGAYVTFLDINEAAGKEIEGDLTKDGQHVRFHKTDVTSWEEQVSAFKAALAFSQNGTIDIVVACAGLPNSRVTEYLASQSTSLNKDPEPPSMKVVDVNVKGYVYTSHLAMHYFRAAESPEKDTKPVLSKQLIFICSTLGYTSTTDAADYTAGKYAIRGLWKSLRYMPHILSPNPRDPDPKVPLFRTNLIAPTLISTPMTKKAEDMIRKVMPVGEIADVVEAVMRVAGDEDVTGRAVCVPAGKERAGDGNFDLEDDWEGLEGGALAESVGGGALKGLEFFCRAI</sequence>
<evidence type="ECO:0000313" key="4">
    <source>
        <dbReference type="EMBL" id="KAK3207828.1"/>
    </source>
</evidence>
<dbReference type="PANTHER" id="PTHR43180:SF33">
    <property type="entry name" value="15-HYDROXYPROSTAGLANDIN DEHYDROGENASE [NAD(+)]-LIKE"/>
    <property type="match status" value="1"/>
</dbReference>
<keyword evidence="3" id="KW-0560">Oxidoreductase</keyword>
<accession>A0AAN6RF26</accession>
<reference evidence="4 5" key="1">
    <citation type="submission" date="2021-02" db="EMBL/GenBank/DDBJ databases">
        <title>Genome assembly of Pseudopithomyces chartarum.</title>
        <authorList>
            <person name="Jauregui R."/>
            <person name="Singh J."/>
            <person name="Voisey C."/>
        </authorList>
    </citation>
    <scope>NUCLEOTIDE SEQUENCE [LARGE SCALE GENOMIC DNA]</scope>
    <source>
        <strain evidence="4 5">AGR01</strain>
    </source>
</reference>
<dbReference type="InterPro" id="IPR020904">
    <property type="entry name" value="Sc_DH/Rdtase_CS"/>
</dbReference>
<comment type="caution">
    <text evidence="4">The sequence shown here is derived from an EMBL/GenBank/DDBJ whole genome shotgun (WGS) entry which is preliminary data.</text>
</comment>
<organism evidence="4 5">
    <name type="scientific">Pseudopithomyces chartarum</name>
    <dbReference type="NCBI Taxonomy" id="1892770"/>
    <lineage>
        <taxon>Eukaryota</taxon>
        <taxon>Fungi</taxon>
        <taxon>Dikarya</taxon>
        <taxon>Ascomycota</taxon>
        <taxon>Pezizomycotina</taxon>
        <taxon>Dothideomycetes</taxon>
        <taxon>Pleosporomycetidae</taxon>
        <taxon>Pleosporales</taxon>
        <taxon>Massarineae</taxon>
        <taxon>Didymosphaeriaceae</taxon>
        <taxon>Pseudopithomyces</taxon>
    </lineage>
</organism>
<dbReference type="SUPFAM" id="SSF51735">
    <property type="entry name" value="NAD(P)-binding Rossmann-fold domains"/>
    <property type="match status" value="1"/>
</dbReference>
<dbReference type="EMBL" id="WVTA01000008">
    <property type="protein sequence ID" value="KAK3207828.1"/>
    <property type="molecule type" value="Genomic_DNA"/>
</dbReference>
<evidence type="ECO:0000256" key="3">
    <source>
        <dbReference type="ARBA" id="ARBA00023002"/>
    </source>
</evidence>
<dbReference type="InterPro" id="IPR002347">
    <property type="entry name" value="SDR_fam"/>
</dbReference>
<dbReference type="AlphaFoldDB" id="A0AAN6RF26"/>
<evidence type="ECO:0000313" key="5">
    <source>
        <dbReference type="Proteomes" id="UP001280581"/>
    </source>
</evidence>
<dbReference type="PANTHER" id="PTHR43180">
    <property type="entry name" value="3-OXOACYL-(ACYL-CARRIER-PROTEIN) REDUCTASE (AFU_ORTHOLOGUE AFUA_6G11210)"/>
    <property type="match status" value="1"/>
</dbReference>
<keyword evidence="2" id="KW-0521">NADP</keyword>
<proteinExistence type="inferred from homology"/>
<evidence type="ECO:0008006" key="6">
    <source>
        <dbReference type="Google" id="ProtNLM"/>
    </source>
</evidence>
<dbReference type="InterPro" id="IPR036291">
    <property type="entry name" value="NAD(P)-bd_dom_sf"/>
</dbReference>
<comment type="similarity">
    <text evidence="1">Belongs to the short-chain dehydrogenases/reductases (SDR) family.</text>
</comment>
<dbReference type="Proteomes" id="UP001280581">
    <property type="component" value="Unassembled WGS sequence"/>
</dbReference>
<dbReference type="Gene3D" id="3.40.50.720">
    <property type="entry name" value="NAD(P)-binding Rossmann-like Domain"/>
    <property type="match status" value="1"/>
</dbReference>
<keyword evidence="5" id="KW-1185">Reference proteome</keyword>
<dbReference type="PRINTS" id="PR00081">
    <property type="entry name" value="GDHRDH"/>
</dbReference>
<dbReference type="GO" id="GO:0016491">
    <property type="term" value="F:oxidoreductase activity"/>
    <property type="evidence" value="ECO:0007669"/>
    <property type="project" value="UniProtKB-KW"/>
</dbReference>
<evidence type="ECO:0000256" key="2">
    <source>
        <dbReference type="ARBA" id="ARBA00022857"/>
    </source>
</evidence>
<dbReference type="Pfam" id="PF00106">
    <property type="entry name" value="adh_short"/>
    <property type="match status" value="1"/>
</dbReference>
<name>A0AAN6RF26_9PLEO</name>
<protein>
    <recommendedName>
        <fullName evidence="6">NAD(P)-binding protein</fullName>
    </recommendedName>
</protein>
<gene>
    <name evidence="4" type="ORF">GRF29_96g506187</name>
</gene>
<dbReference type="PROSITE" id="PS00061">
    <property type="entry name" value="ADH_SHORT"/>
    <property type="match status" value="1"/>
</dbReference>